<comment type="caution">
    <text evidence="2">The sequence shown here is derived from an EMBL/GenBank/DDBJ whole genome shotgun (WGS) entry which is preliminary data.</text>
</comment>
<name>A0A4Y2EP25_ARAVE</name>
<proteinExistence type="predicted"/>
<dbReference type="EMBL" id="BGPR01000641">
    <property type="protein sequence ID" value="GBM29655.1"/>
    <property type="molecule type" value="Genomic_DNA"/>
</dbReference>
<sequence length="117" mass="13427">MPVKKKKKEKNKELSFFFNSFRHRIIWKEGFVPNKKSISRATFPLPDARVKNEGPSCNTRPRLPVSGSRSPNWPSRSSDRISTISSNSRSLLLERSVRCPNRMRDAKLLPCQAINVS</sequence>
<dbReference type="AlphaFoldDB" id="A0A4Y2EP25"/>
<keyword evidence="3" id="KW-1185">Reference proteome</keyword>
<evidence type="ECO:0000313" key="2">
    <source>
        <dbReference type="EMBL" id="GBM29655.1"/>
    </source>
</evidence>
<evidence type="ECO:0000313" key="3">
    <source>
        <dbReference type="Proteomes" id="UP000499080"/>
    </source>
</evidence>
<feature type="region of interest" description="Disordered" evidence="1">
    <location>
        <begin position="46"/>
        <end position="81"/>
    </location>
</feature>
<organism evidence="2 3">
    <name type="scientific">Araneus ventricosus</name>
    <name type="common">Orbweaver spider</name>
    <name type="synonym">Epeira ventricosa</name>
    <dbReference type="NCBI Taxonomy" id="182803"/>
    <lineage>
        <taxon>Eukaryota</taxon>
        <taxon>Metazoa</taxon>
        <taxon>Ecdysozoa</taxon>
        <taxon>Arthropoda</taxon>
        <taxon>Chelicerata</taxon>
        <taxon>Arachnida</taxon>
        <taxon>Araneae</taxon>
        <taxon>Araneomorphae</taxon>
        <taxon>Entelegynae</taxon>
        <taxon>Araneoidea</taxon>
        <taxon>Araneidae</taxon>
        <taxon>Araneus</taxon>
    </lineage>
</organism>
<accession>A0A4Y2EP25</accession>
<protein>
    <submittedName>
        <fullName evidence="2">Uncharacterized protein</fullName>
    </submittedName>
</protein>
<evidence type="ECO:0000256" key="1">
    <source>
        <dbReference type="SAM" id="MobiDB-lite"/>
    </source>
</evidence>
<reference evidence="2 3" key="1">
    <citation type="journal article" date="2019" name="Sci. Rep.">
        <title>Orb-weaving spider Araneus ventricosus genome elucidates the spidroin gene catalogue.</title>
        <authorList>
            <person name="Kono N."/>
            <person name="Nakamura H."/>
            <person name="Ohtoshi R."/>
            <person name="Moran D.A.P."/>
            <person name="Shinohara A."/>
            <person name="Yoshida Y."/>
            <person name="Fujiwara M."/>
            <person name="Mori M."/>
            <person name="Tomita M."/>
            <person name="Arakawa K."/>
        </authorList>
    </citation>
    <scope>NUCLEOTIDE SEQUENCE [LARGE SCALE GENOMIC DNA]</scope>
</reference>
<gene>
    <name evidence="2" type="ORF">AVEN_125299_1</name>
</gene>
<dbReference type="Proteomes" id="UP000499080">
    <property type="component" value="Unassembled WGS sequence"/>
</dbReference>